<feature type="region of interest" description="Disordered" evidence="1">
    <location>
        <begin position="49"/>
        <end position="79"/>
    </location>
</feature>
<evidence type="ECO:0000313" key="2">
    <source>
        <dbReference type="EMBL" id="KAK4300762.1"/>
    </source>
</evidence>
<keyword evidence="3" id="KW-1185">Reference proteome</keyword>
<comment type="caution">
    <text evidence="2">The sequence shown here is derived from an EMBL/GenBank/DDBJ whole genome shotgun (WGS) entry which is preliminary data.</text>
</comment>
<reference evidence="2" key="1">
    <citation type="submission" date="2023-11" db="EMBL/GenBank/DDBJ databases">
        <title>Genome assemblies of two species of porcelain crab, Petrolisthes cinctipes and Petrolisthes manimaculis (Anomura: Porcellanidae).</title>
        <authorList>
            <person name="Angst P."/>
        </authorList>
    </citation>
    <scope>NUCLEOTIDE SEQUENCE</scope>
    <source>
        <strain evidence="2">PB745_02</strain>
        <tissue evidence="2">Gill</tissue>
    </source>
</reference>
<dbReference type="AlphaFoldDB" id="A0AAE1P4M3"/>
<evidence type="ECO:0000256" key="1">
    <source>
        <dbReference type="SAM" id="MobiDB-lite"/>
    </source>
</evidence>
<proteinExistence type="predicted"/>
<organism evidence="2 3">
    <name type="scientific">Petrolisthes manimaculis</name>
    <dbReference type="NCBI Taxonomy" id="1843537"/>
    <lineage>
        <taxon>Eukaryota</taxon>
        <taxon>Metazoa</taxon>
        <taxon>Ecdysozoa</taxon>
        <taxon>Arthropoda</taxon>
        <taxon>Crustacea</taxon>
        <taxon>Multicrustacea</taxon>
        <taxon>Malacostraca</taxon>
        <taxon>Eumalacostraca</taxon>
        <taxon>Eucarida</taxon>
        <taxon>Decapoda</taxon>
        <taxon>Pleocyemata</taxon>
        <taxon>Anomura</taxon>
        <taxon>Galatheoidea</taxon>
        <taxon>Porcellanidae</taxon>
        <taxon>Petrolisthes</taxon>
    </lineage>
</organism>
<name>A0AAE1P4M3_9EUCA</name>
<evidence type="ECO:0000313" key="3">
    <source>
        <dbReference type="Proteomes" id="UP001292094"/>
    </source>
</evidence>
<protein>
    <submittedName>
        <fullName evidence="2">Uncharacterized protein</fullName>
    </submittedName>
</protein>
<gene>
    <name evidence="2" type="ORF">Pmani_027059</name>
</gene>
<feature type="region of interest" description="Disordered" evidence="1">
    <location>
        <begin position="1"/>
        <end position="34"/>
    </location>
</feature>
<accession>A0AAE1P4M3</accession>
<dbReference type="Proteomes" id="UP001292094">
    <property type="component" value="Unassembled WGS sequence"/>
</dbReference>
<dbReference type="EMBL" id="JAWZYT010002996">
    <property type="protein sequence ID" value="KAK4300762.1"/>
    <property type="molecule type" value="Genomic_DNA"/>
</dbReference>
<feature type="compositionally biased region" description="Basic and acidic residues" evidence="1">
    <location>
        <begin position="1"/>
        <end position="23"/>
    </location>
</feature>
<sequence>MRSHVVKESGRTHNRTSHDHDLPDTESPSKSCKGLSVCRSASAYARVARSQEIKQSSGGDRRQPWLSTLTQVRKGAAPD</sequence>